<proteinExistence type="predicted"/>
<dbReference type="InterPro" id="IPR025110">
    <property type="entry name" value="AMP-bd_C"/>
</dbReference>
<dbReference type="KEGG" id="fra:Francci3_2245"/>
<dbReference type="Gene3D" id="3.30.300.30">
    <property type="match status" value="1"/>
</dbReference>
<dbReference type="Pfam" id="PF13193">
    <property type="entry name" value="AMP-binding_C"/>
    <property type="match status" value="1"/>
</dbReference>
<organism evidence="3 4">
    <name type="scientific">Frankia casuarinae (strain DSM 45818 / CECT 9043 / HFP020203 / CcI3)</name>
    <dbReference type="NCBI Taxonomy" id="106370"/>
    <lineage>
        <taxon>Bacteria</taxon>
        <taxon>Bacillati</taxon>
        <taxon>Actinomycetota</taxon>
        <taxon>Actinomycetes</taxon>
        <taxon>Frankiales</taxon>
        <taxon>Frankiaceae</taxon>
        <taxon>Frankia</taxon>
    </lineage>
</organism>
<dbReference type="AlphaFoldDB" id="Q2JAS9"/>
<protein>
    <submittedName>
        <fullName evidence="3">AMP-dependent synthetase and ligase</fullName>
    </submittedName>
</protein>
<dbReference type="SUPFAM" id="SSF56801">
    <property type="entry name" value="Acetyl-CoA synthetase-like"/>
    <property type="match status" value="1"/>
</dbReference>
<accession>Q2JAS9</accession>
<dbReference type="EMBL" id="CP000249">
    <property type="protein sequence ID" value="ABD11613.1"/>
    <property type="molecule type" value="Genomic_DNA"/>
</dbReference>
<dbReference type="Pfam" id="PF00501">
    <property type="entry name" value="AMP-binding"/>
    <property type="match status" value="1"/>
</dbReference>
<dbReference type="eggNOG" id="COG0318">
    <property type="taxonomic scope" value="Bacteria"/>
</dbReference>
<evidence type="ECO:0000313" key="4">
    <source>
        <dbReference type="Proteomes" id="UP000001937"/>
    </source>
</evidence>
<reference evidence="3 4" key="1">
    <citation type="journal article" date="2007" name="Genome Res.">
        <title>Genome characteristics of facultatively symbiotic Frankia sp. strains reflect host range and host plant biogeography.</title>
        <authorList>
            <person name="Normand P."/>
            <person name="Lapierre P."/>
            <person name="Tisa L.S."/>
            <person name="Gogarten J.P."/>
            <person name="Alloisio N."/>
            <person name="Bagnarol E."/>
            <person name="Bassi C.A."/>
            <person name="Berry A.M."/>
            <person name="Bickhart D.M."/>
            <person name="Choisne N."/>
            <person name="Couloux A."/>
            <person name="Cournoyer B."/>
            <person name="Cruveiller S."/>
            <person name="Daubin V."/>
            <person name="Demange N."/>
            <person name="Francino M.P."/>
            <person name="Goltsman E."/>
            <person name="Huang Y."/>
            <person name="Kopp O.R."/>
            <person name="Labarre L."/>
            <person name="Lapidus A."/>
            <person name="Lavire C."/>
            <person name="Marechal J."/>
            <person name="Martinez M."/>
            <person name="Mastronunzio J.E."/>
            <person name="Mullin B.C."/>
            <person name="Niemann J."/>
            <person name="Pujic P."/>
            <person name="Rawnsley T."/>
            <person name="Rouy Z."/>
            <person name="Schenowitz C."/>
            <person name="Sellstedt A."/>
            <person name="Tavares F."/>
            <person name="Tomkins J.P."/>
            <person name="Vallenet D."/>
            <person name="Valverde C."/>
            <person name="Wall L.G."/>
            <person name="Wang Y."/>
            <person name="Medigue C."/>
            <person name="Benson D.R."/>
        </authorList>
    </citation>
    <scope>NUCLEOTIDE SEQUENCE [LARGE SCALE GENOMIC DNA]</scope>
    <source>
        <strain evidence="4">DSM 45818 / CECT 9043 / CcI3</strain>
    </source>
</reference>
<dbReference type="Proteomes" id="UP000001937">
    <property type="component" value="Chromosome"/>
</dbReference>
<dbReference type="InterPro" id="IPR042099">
    <property type="entry name" value="ANL_N_sf"/>
</dbReference>
<dbReference type="OrthoDB" id="9803968at2"/>
<dbReference type="STRING" id="106370.Francci3_2245"/>
<evidence type="ECO:0000313" key="3">
    <source>
        <dbReference type="EMBL" id="ABD11613.1"/>
    </source>
</evidence>
<sequence length="519" mass="56130">MSDLTGKSDLTLKAVFVDALDRFGARPALHYQGRTYGYGEIVAAANQLAHRLRAAGVGPGVSVALMMSNRPEYIVADQAILRCGAVKVALNDMLSASEIDYILRDSEARVVLADAGMLPAALHSAPPLLETVIAVADPDDCPGGVVAWHDALAGQPTTVPEVDPTPTDPGLIVYTGGTTGLPKGVMHTQRNLALNLFSHVMEMGLLDDEVLLLMSPLPHSAGFLLQAGMLKGARHFLETRFDPELVLERITADRVTFTFMVPTMIYRVLDRAAGRALDLSSLRTILYGAAPITRERLEQGLEVLGPVFMQLYGQSEAPNFITRLRREDHRLDPDGEHRLASCGQPVVMATVRVVDEAGRELPRGQVGEIVAATPYTMVGYRGRPEQTAKALRDGWLHTGDIGRMDAEGYVYLLDRKNDMIITGGMNVYSTEVENAAAACPGVGQVAVVGVPHPDWGEAVVAFVVPDDTGAFDEAKLLAHCRVELARYKQPKAVRVVEALPTTVYGKLDKKALRAGWPGW</sequence>
<dbReference type="InterPro" id="IPR000873">
    <property type="entry name" value="AMP-dep_synth/lig_dom"/>
</dbReference>
<keyword evidence="4" id="KW-1185">Reference proteome</keyword>
<dbReference type="InterPro" id="IPR050237">
    <property type="entry name" value="ATP-dep_AMP-bd_enzyme"/>
</dbReference>
<feature type="domain" description="AMP-dependent synthetase/ligase" evidence="1">
    <location>
        <begin position="19"/>
        <end position="380"/>
    </location>
</feature>
<dbReference type="InterPro" id="IPR045851">
    <property type="entry name" value="AMP-bd_C_sf"/>
</dbReference>
<feature type="domain" description="AMP-binding enzyme C-terminal" evidence="2">
    <location>
        <begin position="431"/>
        <end position="506"/>
    </location>
</feature>
<dbReference type="PhylomeDB" id="Q2JAS9"/>
<gene>
    <name evidence="3" type="ordered locus">Francci3_2245</name>
</gene>
<dbReference type="HOGENOM" id="CLU_000022_59_0_11"/>
<dbReference type="PANTHER" id="PTHR43767:SF7">
    <property type="entry name" value="MEDIUM_LONG-CHAIN-FATTY-ACID--COA LIGASE FADD8"/>
    <property type="match status" value="1"/>
</dbReference>
<name>Q2JAS9_FRACC</name>
<evidence type="ECO:0000259" key="2">
    <source>
        <dbReference type="Pfam" id="PF13193"/>
    </source>
</evidence>
<keyword evidence="3" id="KW-0436">Ligase</keyword>
<dbReference type="PROSITE" id="PS00455">
    <property type="entry name" value="AMP_BINDING"/>
    <property type="match status" value="1"/>
</dbReference>
<dbReference type="RefSeq" id="WP_011436659.1">
    <property type="nucleotide sequence ID" value="NC_007777.1"/>
</dbReference>
<dbReference type="InterPro" id="IPR020845">
    <property type="entry name" value="AMP-binding_CS"/>
</dbReference>
<dbReference type="PANTHER" id="PTHR43767">
    <property type="entry name" value="LONG-CHAIN-FATTY-ACID--COA LIGASE"/>
    <property type="match status" value="1"/>
</dbReference>
<dbReference type="GO" id="GO:0016877">
    <property type="term" value="F:ligase activity, forming carbon-sulfur bonds"/>
    <property type="evidence" value="ECO:0007669"/>
    <property type="project" value="UniProtKB-ARBA"/>
</dbReference>
<dbReference type="Gene3D" id="3.40.50.12780">
    <property type="entry name" value="N-terminal domain of ligase-like"/>
    <property type="match status" value="1"/>
</dbReference>
<evidence type="ECO:0000259" key="1">
    <source>
        <dbReference type="Pfam" id="PF00501"/>
    </source>
</evidence>